<proteinExistence type="predicted"/>
<gene>
    <name evidence="2" type="ORF">ACFQEU_15790</name>
</gene>
<feature type="non-terminal residue" evidence="2">
    <location>
        <position position="82"/>
    </location>
</feature>
<sequence>MDGNGTGGSRSTADGERSPDGERAAADVSETTLSDADERLVADLPDGSHRALARVITRIENRSSGHRAIVAALHEHTGGANV</sequence>
<keyword evidence="3" id="KW-1185">Reference proteome</keyword>
<evidence type="ECO:0000313" key="2">
    <source>
        <dbReference type="EMBL" id="MFC6754906.1"/>
    </source>
</evidence>
<accession>A0ABD5SDA6</accession>
<organism evidence="2 3">
    <name type="scientific">Halorubrum tibetense</name>
    <dbReference type="NCBI Taxonomy" id="175631"/>
    <lineage>
        <taxon>Archaea</taxon>
        <taxon>Methanobacteriati</taxon>
        <taxon>Methanobacteriota</taxon>
        <taxon>Stenosarchaea group</taxon>
        <taxon>Halobacteria</taxon>
        <taxon>Halobacteriales</taxon>
        <taxon>Haloferacaceae</taxon>
        <taxon>Halorubrum</taxon>
    </lineage>
</organism>
<reference evidence="2 3" key="1">
    <citation type="journal article" date="2019" name="Int. J. Syst. Evol. Microbiol.">
        <title>The Global Catalogue of Microorganisms (GCM) 10K type strain sequencing project: providing services to taxonomists for standard genome sequencing and annotation.</title>
        <authorList>
            <consortium name="The Broad Institute Genomics Platform"/>
            <consortium name="The Broad Institute Genome Sequencing Center for Infectious Disease"/>
            <person name="Wu L."/>
            <person name="Ma J."/>
        </authorList>
    </citation>
    <scope>NUCLEOTIDE SEQUENCE [LARGE SCALE GENOMIC DNA]</scope>
    <source>
        <strain evidence="2 3">CGMCC 1.3239</strain>
    </source>
</reference>
<name>A0ABD5SDA6_9EURY</name>
<evidence type="ECO:0000313" key="3">
    <source>
        <dbReference type="Proteomes" id="UP001596442"/>
    </source>
</evidence>
<protein>
    <submittedName>
        <fullName evidence="2">Uncharacterized protein</fullName>
    </submittedName>
</protein>
<evidence type="ECO:0000256" key="1">
    <source>
        <dbReference type="SAM" id="MobiDB-lite"/>
    </source>
</evidence>
<dbReference type="Proteomes" id="UP001596442">
    <property type="component" value="Unassembled WGS sequence"/>
</dbReference>
<feature type="region of interest" description="Disordered" evidence="1">
    <location>
        <begin position="1"/>
        <end position="42"/>
    </location>
</feature>
<feature type="compositionally biased region" description="Basic and acidic residues" evidence="1">
    <location>
        <begin position="13"/>
        <end position="25"/>
    </location>
</feature>
<comment type="caution">
    <text evidence="2">The sequence shown here is derived from an EMBL/GenBank/DDBJ whole genome shotgun (WGS) entry which is preliminary data.</text>
</comment>
<dbReference type="EMBL" id="JBHSWW010000422">
    <property type="protein sequence ID" value="MFC6754906.1"/>
    <property type="molecule type" value="Genomic_DNA"/>
</dbReference>
<dbReference type="AlphaFoldDB" id="A0ABD5SDA6"/>